<dbReference type="STRING" id="405671.SAMN05421827_109140"/>
<dbReference type="EMBL" id="FNCH01000009">
    <property type="protein sequence ID" value="SDG68087.1"/>
    <property type="molecule type" value="Genomic_DNA"/>
</dbReference>
<protein>
    <submittedName>
        <fullName evidence="1">Uncharacterized protein</fullName>
    </submittedName>
</protein>
<dbReference type="RefSeq" id="WP_090500573.1">
    <property type="nucleotide sequence ID" value="NZ_FNCH01000009.1"/>
</dbReference>
<evidence type="ECO:0000313" key="2">
    <source>
        <dbReference type="Proteomes" id="UP000199643"/>
    </source>
</evidence>
<proteinExistence type="predicted"/>
<accession>A0A1G7W810</accession>
<dbReference type="Proteomes" id="UP000199643">
    <property type="component" value="Unassembled WGS sequence"/>
</dbReference>
<gene>
    <name evidence="1" type="ORF">SAMN05421827_109140</name>
</gene>
<dbReference type="OrthoDB" id="671786at2"/>
<evidence type="ECO:0000313" key="1">
    <source>
        <dbReference type="EMBL" id="SDG68087.1"/>
    </source>
</evidence>
<reference evidence="2" key="1">
    <citation type="submission" date="2016-10" db="EMBL/GenBank/DDBJ databases">
        <authorList>
            <person name="Varghese N."/>
            <person name="Submissions S."/>
        </authorList>
    </citation>
    <scope>NUCLEOTIDE SEQUENCE [LARGE SCALE GENOMIC DNA]</scope>
    <source>
        <strain evidence="2">DSM 17933</strain>
    </source>
</reference>
<organism evidence="1 2">
    <name type="scientific">Pedobacter terrae</name>
    <dbReference type="NCBI Taxonomy" id="405671"/>
    <lineage>
        <taxon>Bacteria</taxon>
        <taxon>Pseudomonadati</taxon>
        <taxon>Bacteroidota</taxon>
        <taxon>Sphingobacteriia</taxon>
        <taxon>Sphingobacteriales</taxon>
        <taxon>Sphingobacteriaceae</taxon>
        <taxon>Pedobacter</taxon>
    </lineage>
</organism>
<sequence length="450" mass="50526">MSKSIIKRSSTGSAMYAYRSGGPVLLSIGEQSPKALHQQGALSTEEETGKKLYVPWGTNNDFPKIVAKLMRKSTVGRAGLQLLTKYIYGQRLMTYKVVDMENNGQEVVQLVKCPEWDEITRRSNFDMVRLGLMQDYAYFGINFPEIRMNGNKTAVWGIDYHKASHCRLAPYTNGKIPNVFVSGNFPDAKNEELATYPHIDSIRFYDQIEAIKKNTSNFKYIMPQYWPDVLNDYYPVAYWDSSRESGWLDIVTSIPTYKKALFKNQMSLKYDVQIPIEYLEELYPNFKTLEQEKQDEIVDDLIDEITDNLTGATNAQKAIVSFFRTDKQTGKPVGGWVIKTIDDKMRSDAYLPDAAAGNAEILFSMLINPATVGQGNTGGDYTGGANNGGSNIRESGLFMRSLLKADRDINMGIFKFAQAYNGFDPEIQIGVQDQVLTTLDTGAGTKKVVS</sequence>
<name>A0A1G7W810_9SPHI</name>
<dbReference type="AlphaFoldDB" id="A0A1G7W810"/>
<keyword evidence="2" id="KW-1185">Reference proteome</keyword>